<keyword evidence="4" id="KW-1185">Reference proteome</keyword>
<dbReference type="Proteomes" id="UP000199220">
    <property type="component" value="Unassembled WGS sequence"/>
</dbReference>
<dbReference type="RefSeq" id="WP_089772561.1">
    <property type="nucleotide sequence ID" value="NZ_FNTX01000001.1"/>
</dbReference>
<evidence type="ECO:0000256" key="2">
    <source>
        <dbReference type="SAM" id="SignalP"/>
    </source>
</evidence>
<dbReference type="AlphaFoldDB" id="A0A1H5GUP1"/>
<dbReference type="PROSITE" id="PS51257">
    <property type="entry name" value="PROKAR_LIPOPROTEIN"/>
    <property type="match status" value="1"/>
</dbReference>
<evidence type="ECO:0008006" key="5">
    <source>
        <dbReference type="Google" id="ProtNLM"/>
    </source>
</evidence>
<feature type="chain" id="PRO_5011576167" description="DUF3558 domain-containing protein" evidence="2">
    <location>
        <begin position="26"/>
        <end position="208"/>
    </location>
</feature>
<reference evidence="4" key="1">
    <citation type="submission" date="2016-10" db="EMBL/GenBank/DDBJ databases">
        <authorList>
            <person name="Varghese N."/>
            <person name="Submissions S."/>
        </authorList>
    </citation>
    <scope>NUCLEOTIDE SEQUENCE [LARGE SCALE GENOMIC DNA]</scope>
    <source>
        <strain evidence="4">DSM 21368</strain>
    </source>
</reference>
<feature type="signal peptide" evidence="2">
    <location>
        <begin position="1"/>
        <end position="25"/>
    </location>
</feature>
<evidence type="ECO:0000313" key="4">
    <source>
        <dbReference type="Proteomes" id="UP000199220"/>
    </source>
</evidence>
<dbReference type="InterPro" id="IPR024520">
    <property type="entry name" value="DUF3558"/>
</dbReference>
<organism evidence="3 4">
    <name type="scientific">Ruania alba</name>
    <dbReference type="NCBI Taxonomy" id="648782"/>
    <lineage>
        <taxon>Bacteria</taxon>
        <taxon>Bacillati</taxon>
        <taxon>Actinomycetota</taxon>
        <taxon>Actinomycetes</taxon>
        <taxon>Micrococcales</taxon>
        <taxon>Ruaniaceae</taxon>
        <taxon>Ruania</taxon>
    </lineage>
</organism>
<keyword evidence="2" id="KW-0732">Signal</keyword>
<feature type="compositionally biased region" description="Low complexity" evidence="1">
    <location>
        <begin position="33"/>
        <end position="45"/>
    </location>
</feature>
<name>A0A1H5GUP1_9MICO</name>
<evidence type="ECO:0000256" key="1">
    <source>
        <dbReference type="SAM" id="MobiDB-lite"/>
    </source>
</evidence>
<dbReference type="EMBL" id="FNTX01000001">
    <property type="protein sequence ID" value="SEE18788.1"/>
    <property type="molecule type" value="Genomic_DNA"/>
</dbReference>
<protein>
    <recommendedName>
        <fullName evidence="5">DUF3558 domain-containing protein</fullName>
    </recommendedName>
</protein>
<feature type="region of interest" description="Disordered" evidence="1">
    <location>
        <begin position="25"/>
        <end position="71"/>
    </location>
</feature>
<dbReference type="Pfam" id="PF12079">
    <property type="entry name" value="DUF3558"/>
    <property type="match status" value="1"/>
</dbReference>
<proteinExistence type="predicted"/>
<feature type="compositionally biased region" description="Low complexity" evidence="1">
    <location>
        <begin position="56"/>
        <end position="68"/>
    </location>
</feature>
<dbReference type="OrthoDB" id="9905634at2"/>
<accession>A0A1H5GUP1</accession>
<evidence type="ECO:0000313" key="3">
    <source>
        <dbReference type="EMBL" id="SEE18788.1"/>
    </source>
</evidence>
<gene>
    <name evidence="3" type="ORF">SAMN04488554_1748</name>
</gene>
<sequence length="208" mass="21212">MANARARTAAAAAVAGLLLTASACADTPPMVQPTAEVPTVPTDETPSPEPSEESTSDPSDSPDSGSADIIAPATDFDPCTVLTAEQVSTAVGYDVADGQSQEVTGTIKCDFLAPDGFAFVQWAPFPDGMDGAIEVVGGVFDVTEEPAEVTVSGSNRAVQVGVTVADQGSGRLIYVEVNGGYFQIGAMREGANEIDVIPLAELMLAESA</sequence>